<dbReference type="PANTHER" id="PTHR10584:SF166">
    <property type="entry name" value="RIBOKINASE"/>
    <property type="match status" value="1"/>
</dbReference>
<evidence type="ECO:0000256" key="2">
    <source>
        <dbReference type="ARBA" id="ARBA00022777"/>
    </source>
</evidence>
<accession>A0A1G2RTK5</accession>
<gene>
    <name evidence="4" type="ORF">A3A32_03990</name>
</gene>
<name>A0A1G2RTK5_9BACT</name>
<dbReference type="EMBL" id="MHUI01000006">
    <property type="protein sequence ID" value="OHA75719.1"/>
    <property type="molecule type" value="Genomic_DNA"/>
</dbReference>
<organism evidence="4 5">
    <name type="scientific">Candidatus Wildermuthbacteria bacterium RIFCSPLOWO2_01_FULL_48_35</name>
    <dbReference type="NCBI Taxonomy" id="1802463"/>
    <lineage>
        <taxon>Bacteria</taxon>
        <taxon>Candidatus Wildermuthiibacteriota</taxon>
    </lineage>
</organism>
<dbReference type="AlphaFoldDB" id="A0A1G2RTK5"/>
<feature type="domain" description="Carbohydrate kinase PfkB" evidence="3">
    <location>
        <begin position="42"/>
        <end position="311"/>
    </location>
</feature>
<keyword evidence="2" id="KW-0418">Kinase</keyword>
<evidence type="ECO:0000256" key="1">
    <source>
        <dbReference type="ARBA" id="ARBA00022679"/>
    </source>
</evidence>
<dbReference type="SUPFAM" id="SSF53613">
    <property type="entry name" value="Ribokinase-like"/>
    <property type="match status" value="1"/>
</dbReference>
<dbReference type="Gene3D" id="3.40.1190.20">
    <property type="match status" value="1"/>
</dbReference>
<evidence type="ECO:0000313" key="4">
    <source>
        <dbReference type="EMBL" id="OHA75719.1"/>
    </source>
</evidence>
<dbReference type="GO" id="GO:0016301">
    <property type="term" value="F:kinase activity"/>
    <property type="evidence" value="ECO:0007669"/>
    <property type="project" value="UniProtKB-KW"/>
</dbReference>
<dbReference type="InterPro" id="IPR029056">
    <property type="entry name" value="Ribokinase-like"/>
</dbReference>
<protein>
    <recommendedName>
        <fullName evidence="3">Carbohydrate kinase PfkB domain-containing protein</fullName>
    </recommendedName>
</protein>
<dbReference type="Pfam" id="PF00294">
    <property type="entry name" value="PfkB"/>
    <property type="match status" value="1"/>
</dbReference>
<dbReference type="GO" id="GO:0006796">
    <property type="term" value="P:phosphate-containing compound metabolic process"/>
    <property type="evidence" value="ECO:0007669"/>
    <property type="project" value="UniProtKB-ARBA"/>
</dbReference>
<dbReference type="PRINTS" id="PR00990">
    <property type="entry name" value="RIBOKINASE"/>
</dbReference>
<proteinExistence type="predicted"/>
<dbReference type="Proteomes" id="UP000177081">
    <property type="component" value="Unassembled WGS sequence"/>
</dbReference>
<evidence type="ECO:0000313" key="5">
    <source>
        <dbReference type="Proteomes" id="UP000177081"/>
    </source>
</evidence>
<dbReference type="InterPro" id="IPR011611">
    <property type="entry name" value="PfkB_dom"/>
</dbReference>
<keyword evidence="1" id="KW-0808">Transferase</keyword>
<sequence length="330" mass="35943">MTYDIITFGSGTRDVYLVGKNFKIVEEKKFFGGKGIAVSLGSKIEIDNIMFHTGGGATNAAVTFKKQGFRVAWCGMVGKDIGGSEILRQLKDLGIDTKFVFRTDKAPTNYSVILSSPQAPDKERTILVYRGASSELSSNMIPWSKLAADWFYLAPLSGKLAKLFPQLVNYGKTNGIKIAMNPGATQLNMKDDALKSILPKADALFLNQEEAVLAARMPYRSDRGILKKLSNMCGGVIVVTKGPLGAVATEGKRMFTIPIIKTKVVDRTGAGDSFCSGFLSEFIRTKNIEKSLQFGMANSAVNIAKWGAKEDLLERGEKFKKMPVAVSALR</sequence>
<evidence type="ECO:0000259" key="3">
    <source>
        <dbReference type="Pfam" id="PF00294"/>
    </source>
</evidence>
<reference evidence="4 5" key="1">
    <citation type="journal article" date="2016" name="Nat. Commun.">
        <title>Thousands of microbial genomes shed light on interconnected biogeochemical processes in an aquifer system.</title>
        <authorList>
            <person name="Anantharaman K."/>
            <person name="Brown C.T."/>
            <person name="Hug L.A."/>
            <person name="Sharon I."/>
            <person name="Castelle C.J."/>
            <person name="Probst A.J."/>
            <person name="Thomas B.C."/>
            <person name="Singh A."/>
            <person name="Wilkins M.J."/>
            <person name="Karaoz U."/>
            <person name="Brodie E.L."/>
            <person name="Williams K.H."/>
            <person name="Hubbard S.S."/>
            <person name="Banfield J.F."/>
        </authorList>
    </citation>
    <scope>NUCLEOTIDE SEQUENCE [LARGE SCALE GENOMIC DNA]</scope>
</reference>
<dbReference type="PANTHER" id="PTHR10584">
    <property type="entry name" value="SUGAR KINASE"/>
    <property type="match status" value="1"/>
</dbReference>
<comment type="caution">
    <text evidence="4">The sequence shown here is derived from an EMBL/GenBank/DDBJ whole genome shotgun (WGS) entry which is preliminary data.</text>
</comment>
<dbReference type="InterPro" id="IPR002139">
    <property type="entry name" value="Ribo/fructo_kinase"/>
</dbReference>